<comment type="caution">
    <text evidence="5">The sequence shown here is derived from an EMBL/GenBank/DDBJ whole genome shotgun (WGS) entry which is preliminary data.</text>
</comment>
<dbReference type="CDD" id="cd07377">
    <property type="entry name" value="WHTH_GntR"/>
    <property type="match status" value="1"/>
</dbReference>
<dbReference type="InterPro" id="IPR000524">
    <property type="entry name" value="Tscrpt_reg_HTH_GntR"/>
</dbReference>
<accession>A0ABV3M1N1</accession>
<dbReference type="PANTHER" id="PTHR44846">
    <property type="entry name" value="MANNOSYL-D-GLYCERATE TRANSPORT/METABOLISM SYSTEM REPRESSOR MNGR-RELATED"/>
    <property type="match status" value="1"/>
</dbReference>
<dbReference type="InterPro" id="IPR028978">
    <property type="entry name" value="Chorismate_lyase_/UTRA_dom_sf"/>
</dbReference>
<feature type="domain" description="HTH gntR-type" evidence="4">
    <location>
        <begin position="8"/>
        <end position="76"/>
    </location>
</feature>
<keyword evidence="6" id="KW-1185">Reference proteome</keyword>
<dbReference type="Proteomes" id="UP001553843">
    <property type="component" value="Unassembled WGS sequence"/>
</dbReference>
<name>A0ABV3M1N1_9ACTN</name>
<dbReference type="InterPro" id="IPR036388">
    <property type="entry name" value="WH-like_DNA-bd_sf"/>
</dbReference>
<dbReference type="SUPFAM" id="SSF64288">
    <property type="entry name" value="Chorismate lyase-like"/>
    <property type="match status" value="1"/>
</dbReference>
<dbReference type="PRINTS" id="PR00035">
    <property type="entry name" value="HTHGNTR"/>
</dbReference>
<dbReference type="Gene3D" id="1.10.10.10">
    <property type="entry name" value="Winged helix-like DNA-binding domain superfamily/Winged helix DNA-binding domain"/>
    <property type="match status" value="1"/>
</dbReference>
<evidence type="ECO:0000313" key="6">
    <source>
        <dbReference type="Proteomes" id="UP001553843"/>
    </source>
</evidence>
<dbReference type="EMBL" id="JBEYRS010000012">
    <property type="protein sequence ID" value="MEW2365613.1"/>
    <property type="molecule type" value="Genomic_DNA"/>
</dbReference>
<dbReference type="Pfam" id="PF00392">
    <property type="entry name" value="GntR"/>
    <property type="match status" value="1"/>
</dbReference>
<dbReference type="PANTHER" id="PTHR44846:SF17">
    <property type="entry name" value="GNTR-FAMILY TRANSCRIPTIONAL REGULATOR"/>
    <property type="match status" value="1"/>
</dbReference>
<keyword evidence="2" id="KW-0238">DNA-binding</keyword>
<evidence type="ECO:0000259" key="4">
    <source>
        <dbReference type="PROSITE" id="PS50949"/>
    </source>
</evidence>
<dbReference type="PROSITE" id="PS50949">
    <property type="entry name" value="HTH_GNTR"/>
    <property type="match status" value="1"/>
</dbReference>
<gene>
    <name evidence="5" type="ORF">AB0887_27140</name>
</gene>
<dbReference type="SUPFAM" id="SSF46785">
    <property type="entry name" value="Winged helix' DNA-binding domain"/>
    <property type="match status" value="1"/>
</dbReference>
<dbReference type="RefSeq" id="WP_359780853.1">
    <property type="nucleotide sequence ID" value="NZ_JBEYRR010000008.1"/>
</dbReference>
<evidence type="ECO:0000256" key="1">
    <source>
        <dbReference type="ARBA" id="ARBA00023015"/>
    </source>
</evidence>
<dbReference type="SMART" id="SM00866">
    <property type="entry name" value="UTRA"/>
    <property type="match status" value="1"/>
</dbReference>
<dbReference type="InterPro" id="IPR050679">
    <property type="entry name" value="Bact_HTH_transcr_reg"/>
</dbReference>
<dbReference type="InterPro" id="IPR011663">
    <property type="entry name" value="UTRA"/>
</dbReference>
<dbReference type="Gene3D" id="3.40.1410.10">
    <property type="entry name" value="Chorismate lyase-like"/>
    <property type="match status" value="1"/>
</dbReference>
<keyword evidence="1" id="KW-0805">Transcription regulation</keyword>
<sequence length="252" mass="28495">MPRKSGETHKYREIADDLRGRIEAEEFGEKRKLPAERKLAEHYSASQMTIRQALGVLRDEGVVESRVGSGWFVAEWRPIVRNALKRLSATQWGEGRSMWEVDIDDRRMEVVGQTQVELIDAPEDVARALDMEVGARVWKRDRRYAVDGEIVMRATSYIPDDLAHHTKITESDSGPGGTYARLREAGHGPVNFREQLRCRLASPGEVDDLQLAAGAPVVEQHRSAMRADGRVVEVNRMVLDASRFLLVYDFPA</sequence>
<evidence type="ECO:0000313" key="5">
    <source>
        <dbReference type="EMBL" id="MEW2365613.1"/>
    </source>
</evidence>
<dbReference type="InterPro" id="IPR036390">
    <property type="entry name" value="WH_DNA-bd_sf"/>
</dbReference>
<keyword evidence="3" id="KW-0804">Transcription</keyword>
<dbReference type="SMART" id="SM00345">
    <property type="entry name" value="HTH_GNTR"/>
    <property type="match status" value="1"/>
</dbReference>
<protein>
    <submittedName>
        <fullName evidence="5">GntR family transcriptional regulator</fullName>
    </submittedName>
</protein>
<dbReference type="Pfam" id="PF07702">
    <property type="entry name" value="UTRA"/>
    <property type="match status" value="1"/>
</dbReference>
<organism evidence="5 6">
    <name type="scientific">Streptomyces huasconensis</name>
    <dbReference type="NCBI Taxonomy" id="1854574"/>
    <lineage>
        <taxon>Bacteria</taxon>
        <taxon>Bacillati</taxon>
        <taxon>Actinomycetota</taxon>
        <taxon>Actinomycetes</taxon>
        <taxon>Kitasatosporales</taxon>
        <taxon>Streptomycetaceae</taxon>
        <taxon>Streptomyces</taxon>
    </lineage>
</organism>
<evidence type="ECO:0000256" key="3">
    <source>
        <dbReference type="ARBA" id="ARBA00023163"/>
    </source>
</evidence>
<evidence type="ECO:0000256" key="2">
    <source>
        <dbReference type="ARBA" id="ARBA00023125"/>
    </source>
</evidence>
<proteinExistence type="predicted"/>
<reference evidence="5 6" key="1">
    <citation type="submission" date="2024-06" db="EMBL/GenBank/DDBJ databases">
        <title>The Natural Products Discovery Center: Release of the First 8490 Sequenced Strains for Exploring Actinobacteria Biosynthetic Diversity.</title>
        <authorList>
            <person name="Kalkreuter E."/>
            <person name="Kautsar S.A."/>
            <person name="Yang D."/>
            <person name="Bader C.D."/>
            <person name="Teijaro C.N."/>
            <person name="Fluegel L."/>
            <person name="Davis C.M."/>
            <person name="Simpson J.R."/>
            <person name="Lauterbach L."/>
            <person name="Steele A.D."/>
            <person name="Gui C."/>
            <person name="Meng S."/>
            <person name="Li G."/>
            <person name="Viehrig K."/>
            <person name="Ye F."/>
            <person name="Su P."/>
            <person name="Kiefer A.F."/>
            <person name="Nichols A."/>
            <person name="Cepeda A.J."/>
            <person name="Yan W."/>
            <person name="Fan B."/>
            <person name="Jiang Y."/>
            <person name="Adhikari A."/>
            <person name="Zheng C.-J."/>
            <person name="Schuster L."/>
            <person name="Cowan T.M."/>
            <person name="Smanski M.J."/>
            <person name="Chevrette M.G."/>
            <person name="De Carvalho L.P.S."/>
            <person name="Shen B."/>
        </authorList>
    </citation>
    <scope>NUCLEOTIDE SEQUENCE [LARGE SCALE GENOMIC DNA]</scope>
    <source>
        <strain evidence="5 6">NPDC047833</strain>
    </source>
</reference>